<dbReference type="GO" id="GO:0006289">
    <property type="term" value="P:nucleotide-excision repair"/>
    <property type="evidence" value="ECO:0007669"/>
    <property type="project" value="TreeGrafter"/>
</dbReference>
<evidence type="ECO:0000259" key="9">
    <source>
        <dbReference type="Pfam" id="PF01336"/>
    </source>
</evidence>
<evidence type="ECO:0000256" key="5">
    <source>
        <dbReference type="ARBA" id="ARBA00023125"/>
    </source>
</evidence>
<feature type="domain" description="OB" evidence="9">
    <location>
        <begin position="72"/>
        <end position="145"/>
    </location>
</feature>
<dbReference type="InterPro" id="IPR014646">
    <property type="entry name" value="Rfa2/RPA32"/>
</dbReference>
<dbReference type="GO" id="GO:0003697">
    <property type="term" value="F:single-stranded DNA binding"/>
    <property type="evidence" value="ECO:0007669"/>
    <property type="project" value="TreeGrafter"/>
</dbReference>
<dbReference type="Gene3D" id="1.10.10.10">
    <property type="entry name" value="Winged helix-like DNA-binding domain superfamily/Winged helix DNA-binding domain"/>
    <property type="match status" value="1"/>
</dbReference>
<dbReference type="EMBL" id="JAINDJ010000002">
    <property type="protein sequence ID" value="KAG9456361.1"/>
    <property type="molecule type" value="Genomic_DNA"/>
</dbReference>
<dbReference type="GO" id="GO:0000724">
    <property type="term" value="P:double-strand break repair via homologous recombination"/>
    <property type="evidence" value="ECO:0007669"/>
    <property type="project" value="TreeGrafter"/>
</dbReference>
<evidence type="ECO:0000256" key="7">
    <source>
        <dbReference type="ARBA" id="ARBA00023204"/>
    </source>
</evidence>
<dbReference type="PANTHER" id="PTHR13989">
    <property type="entry name" value="REPLICATION PROTEIN A-RELATED"/>
    <property type="match status" value="1"/>
</dbReference>
<evidence type="ECO:0000256" key="1">
    <source>
        <dbReference type="ARBA" id="ARBA00004123"/>
    </source>
</evidence>
<keyword evidence="4" id="KW-0227">DNA damage</keyword>
<dbReference type="Gene3D" id="2.40.50.140">
    <property type="entry name" value="Nucleic acid-binding proteins"/>
    <property type="match status" value="1"/>
</dbReference>
<dbReference type="SUPFAM" id="SSF50249">
    <property type="entry name" value="Nucleic acid-binding proteins"/>
    <property type="match status" value="1"/>
</dbReference>
<dbReference type="InterPro" id="IPR004365">
    <property type="entry name" value="NA-bd_OB_tRNA"/>
</dbReference>
<dbReference type="Pfam" id="PF01336">
    <property type="entry name" value="tRNA_anti-codon"/>
    <property type="match status" value="1"/>
</dbReference>
<dbReference type="AlphaFoldDB" id="A0AAV7F963"/>
<dbReference type="InterPro" id="IPR014892">
    <property type="entry name" value="RPA_C"/>
</dbReference>
<evidence type="ECO:0000313" key="12">
    <source>
        <dbReference type="Proteomes" id="UP000825729"/>
    </source>
</evidence>
<dbReference type="GO" id="GO:0006260">
    <property type="term" value="P:DNA replication"/>
    <property type="evidence" value="ECO:0007669"/>
    <property type="project" value="UniProtKB-KW"/>
</dbReference>
<dbReference type="Pfam" id="PF08784">
    <property type="entry name" value="RPA_C"/>
    <property type="match status" value="1"/>
</dbReference>
<evidence type="ECO:0000256" key="2">
    <source>
        <dbReference type="ARBA" id="ARBA00007815"/>
    </source>
</evidence>
<protein>
    <recommendedName>
        <fullName evidence="13">Replication protein A 32 kDa subunit</fullName>
    </recommendedName>
</protein>
<evidence type="ECO:0008006" key="13">
    <source>
        <dbReference type="Google" id="ProtNLM"/>
    </source>
</evidence>
<gene>
    <name evidence="11" type="ORF">H6P81_000869</name>
</gene>
<dbReference type="SUPFAM" id="SSF46785">
    <property type="entry name" value="Winged helix' DNA-binding domain"/>
    <property type="match status" value="1"/>
</dbReference>
<comment type="caution">
    <text evidence="11">The sequence shown here is derived from an EMBL/GenBank/DDBJ whole genome shotgun (WGS) entry which is preliminary data.</text>
</comment>
<keyword evidence="5" id="KW-0238">DNA-binding</keyword>
<evidence type="ECO:0000259" key="10">
    <source>
        <dbReference type="Pfam" id="PF08784"/>
    </source>
</evidence>
<sequence>MFGGEYDSASLFSGGGFMPSQATQTPDSGFSPAKNRESQALLPLTVKQISEAHQTSDDKSNFVIDGVDVNNITLVGMVTDKLEKVTDISFHLDDGTGRIEVHKWVDDAMESNAMAELQNDTYVCVHGHLKVFQGKKQVSAYSCRVVTDFNQIPYHFLECIFVHKCNKKKLGSPAPSSVTAEINTPYKTNPGTYQSPASSKAFSRPTTILSDADLQQQVLAVFDEPRSISDESGIHVDYIVDRLGVPKNKVMQAITYHVDVGNIYSTIDDDHYKSTRNG</sequence>
<keyword evidence="7" id="KW-0234">DNA repair</keyword>
<comment type="subcellular location">
    <subcellularLocation>
        <location evidence="1">Nucleus</location>
    </subcellularLocation>
</comment>
<dbReference type="InterPro" id="IPR036388">
    <property type="entry name" value="WH-like_DNA-bd_sf"/>
</dbReference>
<evidence type="ECO:0000256" key="6">
    <source>
        <dbReference type="ARBA" id="ARBA00023172"/>
    </source>
</evidence>
<evidence type="ECO:0000256" key="3">
    <source>
        <dbReference type="ARBA" id="ARBA00022705"/>
    </source>
</evidence>
<organism evidence="11 12">
    <name type="scientific">Aristolochia fimbriata</name>
    <name type="common">White veined hardy Dutchman's pipe vine</name>
    <dbReference type="NCBI Taxonomy" id="158543"/>
    <lineage>
        <taxon>Eukaryota</taxon>
        <taxon>Viridiplantae</taxon>
        <taxon>Streptophyta</taxon>
        <taxon>Embryophyta</taxon>
        <taxon>Tracheophyta</taxon>
        <taxon>Spermatophyta</taxon>
        <taxon>Magnoliopsida</taxon>
        <taxon>Magnoliidae</taxon>
        <taxon>Piperales</taxon>
        <taxon>Aristolochiaceae</taxon>
        <taxon>Aristolochia</taxon>
    </lineage>
</organism>
<evidence type="ECO:0000313" key="11">
    <source>
        <dbReference type="EMBL" id="KAG9456361.1"/>
    </source>
</evidence>
<dbReference type="GO" id="GO:0000781">
    <property type="term" value="C:chromosome, telomeric region"/>
    <property type="evidence" value="ECO:0007669"/>
    <property type="project" value="TreeGrafter"/>
</dbReference>
<feature type="domain" description="Replication protein A C-terminal" evidence="10">
    <location>
        <begin position="174"/>
        <end position="270"/>
    </location>
</feature>
<dbReference type="GO" id="GO:0035861">
    <property type="term" value="C:site of double-strand break"/>
    <property type="evidence" value="ECO:0007669"/>
    <property type="project" value="TreeGrafter"/>
</dbReference>
<dbReference type="PIRSF" id="PIRSF036949">
    <property type="entry name" value="RPA32"/>
    <property type="match status" value="1"/>
</dbReference>
<evidence type="ECO:0000256" key="4">
    <source>
        <dbReference type="ARBA" id="ARBA00022763"/>
    </source>
</evidence>
<dbReference type="FunFam" id="1.10.10.10:FF:000168">
    <property type="entry name" value="Replication protein A 32 kDa subunit"/>
    <property type="match status" value="1"/>
</dbReference>
<keyword evidence="8" id="KW-0539">Nucleus</keyword>
<dbReference type="GO" id="GO:0005662">
    <property type="term" value="C:DNA replication factor A complex"/>
    <property type="evidence" value="ECO:0007669"/>
    <property type="project" value="TreeGrafter"/>
</dbReference>
<dbReference type="CDD" id="cd04478">
    <property type="entry name" value="RPA2_DBD_D"/>
    <property type="match status" value="1"/>
</dbReference>
<keyword evidence="6" id="KW-0233">DNA recombination</keyword>
<name>A0AAV7F963_ARIFI</name>
<keyword evidence="3" id="KW-0235">DNA replication</keyword>
<dbReference type="FunFam" id="2.40.50.140:FF:000184">
    <property type="entry name" value="replication protein A 32 kDa subunit A-like"/>
    <property type="match status" value="1"/>
</dbReference>
<dbReference type="InterPro" id="IPR012340">
    <property type="entry name" value="NA-bd_OB-fold"/>
</dbReference>
<reference evidence="11 12" key="1">
    <citation type="submission" date="2021-07" db="EMBL/GenBank/DDBJ databases">
        <title>The Aristolochia fimbriata genome: insights into angiosperm evolution, floral development and chemical biosynthesis.</title>
        <authorList>
            <person name="Jiao Y."/>
        </authorList>
    </citation>
    <scope>NUCLEOTIDE SEQUENCE [LARGE SCALE GENOMIC DNA]</scope>
    <source>
        <strain evidence="11">IBCAS-2021</strain>
        <tissue evidence="11">Leaf</tissue>
    </source>
</reference>
<dbReference type="PANTHER" id="PTHR13989:SF16">
    <property type="entry name" value="REPLICATION PROTEIN A2"/>
    <property type="match status" value="1"/>
</dbReference>
<dbReference type="InterPro" id="IPR036390">
    <property type="entry name" value="WH_DNA-bd_sf"/>
</dbReference>
<keyword evidence="12" id="KW-1185">Reference proteome</keyword>
<dbReference type="Proteomes" id="UP000825729">
    <property type="component" value="Unassembled WGS sequence"/>
</dbReference>
<dbReference type="InterPro" id="IPR040260">
    <property type="entry name" value="RFA2-like"/>
</dbReference>
<evidence type="ECO:0000256" key="8">
    <source>
        <dbReference type="ARBA" id="ARBA00023242"/>
    </source>
</evidence>
<accession>A0AAV7F963</accession>
<comment type="similarity">
    <text evidence="2">Belongs to the replication factor A protein 2 family.</text>
</comment>
<proteinExistence type="inferred from homology"/>